<gene>
    <name evidence="2" type="ORF">BKE38_11365</name>
</gene>
<keyword evidence="3" id="KW-1185">Reference proteome</keyword>
<dbReference type="OrthoDB" id="9990701at2"/>
<name>A0A1V2H3T8_9PROT</name>
<dbReference type="RefSeq" id="WP_076957472.1">
    <property type="nucleotide sequence ID" value="NZ_MLCO01000093.1"/>
</dbReference>
<evidence type="ECO:0000256" key="1">
    <source>
        <dbReference type="SAM" id="MobiDB-lite"/>
    </source>
</evidence>
<organism evidence="2 3">
    <name type="scientific">Teichococcus deserti</name>
    <dbReference type="NCBI Taxonomy" id="1817963"/>
    <lineage>
        <taxon>Bacteria</taxon>
        <taxon>Pseudomonadati</taxon>
        <taxon>Pseudomonadota</taxon>
        <taxon>Alphaproteobacteria</taxon>
        <taxon>Acetobacterales</taxon>
        <taxon>Roseomonadaceae</taxon>
        <taxon>Roseomonas</taxon>
    </lineage>
</organism>
<sequence>MAASRRPAATPAPGPAGTPAGAPALRRLAELAHKPVPPDRIRREVEGMVRQWREGAGEGGRMALREQLSDMQAELSAGVEAAQEQVDDLEREDLAGRRHATSAMLALQAARDAMAAAQVGL</sequence>
<dbReference type="EMBL" id="MLCO01000093">
    <property type="protein sequence ID" value="ONG53808.1"/>
    <property type="molecule type" value="Genomic_DNA"/>
</dbReference>
<reference evidence="2 3" key="1">
    <citation type="submission" date="2016-10" db="EMBL/GenBank/DDBJ databases">
        <title>Draft Genome sequence of Roseomonas sp. strain M3.</title>
        <authorList>
            <person name="Subhash Y."/>
            <person name="Lee S."/>
        </authorList>
    </citation>
    <scope>NUCLEOTIDE SEQUENCE [LARGE SCALE GENOMIC DNA]</scope>
    <source>
        <strain evidence="2 3">M3</strain>
    </source>
</reference>
<proteinExistence type="predicted"/>
<evidence type="ECO:0000313" key="2">
    <source>
        <dbReference type="EMBL" id="ONG53808.1"/>
    </source>
</evidence>
<feature type="region of interest" description="Disordered" evidence="1">
    <location>
        <begin position="1"/>
        <end position="22"/>
    </location>
</feature>
<comment type="caution">
    <text evidence="2">The sequence shown here is derived from an EMBL/GenBank/DDBJ whole genome shotgun (WGS) entry which is preliminary data.</text>
</comment>
<protein>
    <submittedName>
        <fullName evidence="2">Uncharacterized protein</fullName>
    </submittedName>
</protein>
<accession>A0A1V2H3T8</accession>
<dbReference type="Proteomes" id="UP000188879">
    <property type="component" value="Unassembled WGS sequence"/>
</dbReference>
<dbReference type="AlphaFoldDB" id="A0A1V2H3T8"/>
<evidence type="ECO:0000313" key="3">
    <source>
        <dbReference type="Proteomes" id="UP000188879"/>
    </source>
</evidence>